<dbReference type="PANTHER" id="PTHR43344">
    <property type="entry name" value="PHOSPHOSERINE PHOSPHATASE"/>
    <property type="match status" value="1"/>
</dbReference>
<reference evidence="11" key="1">
    <citation type="submission" date="2016-10" db="EMBL/GenBank/DDBJ databases">
        <authorList>
            <person name="de Groot N.N."/>
        </authorList>
    </citation>
    <scope>NUCLEOTIDE SEQUENCE</scope>
</reference>
<protein>
    <recommendedName>
        <fullName evidence="4">phosphoserine phosphatase</fullName>
        <ecNumber evidence="4">3.1.3.3</ecNumber>
    </recommendedName>
    <alternativeName>
        <fullName evidence="10">O-phosphoserine phosphohydrolase</fullName>
    </alternativeName>
</protein>
<dbReference type="CDD" id="cd07500">
    <property type="entry name" value="HAD_PSP"/>
    <property type="match status" value="1"/>
</dbReference>
<evidence type="ECO:0000256" key="10">
    <source>
        <dbReference type="ARBA" id="ARBA00031693"/>
    </source>
</evidence>
<dbReference type="InterPro" id="IPR050582">
    <property type="entry name" value="HAD-like_SerB"/>
</dbReference>
<keyword evidence="5" id="KW-0028">Amino-acid biosynthesis</keyword>
<evidence type="ECO:0000256" key="6">
    <source>
        <dbReference type="ARBA" id="ARBA00022723"/>
    </source>
</evidence>
<keyword evidence="9" id="KW-0718">Serine biosynthesis</keyword>
<evidence type="ECO:0000256" key="2">
    <source>
        <dbReference type="ARBA" id="ARBA00005135"/>
    </source>
</evidence>
<comment type="cofactor">
    <cofactor evidence="1">
        <name>Mg(2+)</name>
        <dbReference type="ChEBI" id="CHEBI:18420"/>
    </cofactor>
</comment>
<gene>
    <name evidence="11" type="ORF">MNB_SUP05-SYMBIONT-7-836</name>
</gene>
<dbReference type="InterPro" id="IPR004469">
    <property type="entry name" value="PSP"/>
</dbReference>
<dbReference type="PANTHER" id="PTHR43344:SF2">
    <property type="entry name" value="PHOSPHOSERINE PHOSPHATASE"/>
    <property type="match status" value="1"/>
</dbReference>
<dbReference type="GO" id="GO:0006564">
    <property type="term" value="P:L-serine biosynthetic process"/>
    <property type="evidence" value="ECO:0007669"/>
    <property type="project" value="UniProtKB-KW"/>
</dbReference>
<dbReference type="SFLD" id="SFLDS00003">
    <property type="entry name" value="Haloacid_Dehalogenase"/>
    <property type="match status" value="1"/>
</dbReference>
<evidence type="ECO:0000256" key="7">
    <source>
        <dbReference type="ARBA" id="ARBA00022801"/>
    </source>
</evidence>
<dbReference type="AlphaFoldDB" id="A0A1W1E566"/>
<dbReference type="SFLD" id="SFLDF00029">
    <property type="entry name" value="phosphoserine_phosphatase"/>
    <property type="match status" value="1"/>
</dbReference>
<dbReference type="GO" id="GO:0005737">
    <property type="term" value="C:cytoplasm"/>
    <property type="evidence" value="ECO:0007669"/>
    <property type="project" value="TreeGrafter"/>
</dbReference>
<sequence length="275" mass="29955">MQIMHTIILHSQALGLANKMADVCGVAFEFRRSHFRFLTDKEIDIVALREVFSVDINYLPDFDFSQTALFVSDMDSTLITIECIDEIADFAGIKPQVAAITERAMQGELDFNASLIERVALLQGLEVSVLSRVYEQRLKVSDGGRALIAFLRSRGVKTAVVSGGFGYFTRRLAGDIGLDHDRANTLAIEQGKLTGKVEGGIINATAKAEFITELCAKYQTTPSQTIAIGDGANDLEMMAVAGLSVAYHAKPAVIKFANVVISYSGLDIIMDFFDG</sequence>
<dbReference type="Pfam" id="PF00702">
    <property type="entry name" value="Hydrolase"/>
    <property type="match status" value="1"/>
</dbReference>
<comment type="pathway">
    <text evidence="2">Amino-acid biosynthesis; L-serine biosynthesis; L-serine from 3-phospho-D-glycerate: step 3/3.</text>
</comment>
<dbReference type="EC" id="3.1.3.3" evidence="4"/>
<evidence type="ECO:0000256" key="9">
    <source>
        <dbReference type="ARBA" id="ARBA00023299"/>
    </source>
</evidence>
<dbReference type="SFLD" id="SFLDG01137">
    <property type="entry name" value="C1.6.1:_Phosphoserine_Phosphat"/>
    <property type="match status" value="1"/>
</dbReference>
<comment type="similarity">
    <text evidence="3">Belongs to the HAD-like hydrolase superfamily. SerB family.</text>
</comment>
<accession>A0A1W1E566</accession>
<dbReference type="GO" id="GO:0000287">
    <property type="term" value="F:magnesium ion binding"/>
    <property type="evidence" value="ECO:0007669"/>
    <property type="project" value="TreeGrafter"/>
</dbReference>
<dbReference type="SUPFAM" id="SSF56784">
    <property type="entry name" value="HAD-like"/>
    <property type="match status" value="1"/>
</dbReference>
<evidence type="ECO:0000256" key="8">
    <source>
        <dbReference type="ARBA" id="ARBA00022842"/>
    </source>
</evidence>
<name>A0A1W1E566_9ZZZZ</name>
<keyword evidence="8" id="KW-0460">Magnesium</keyword>
<dbReference type="NCBIfam" id="TIGR01488">
    <property type="entry name" value="HAD-SF-IB"/>
    <property type="match status" value="1"/>
</dbReference>
<dbReference type="InterPro" id="IPR023214">
    <property type="entry name" value="HAD_sf"/>
</dbReference>
<proteinExistence type="inferred from homology"/>
<dbReference type="Gene3D" id="3.40.50.1000">
    <property type="entry name" value="HAD superfamily/HAD-like"/>
    <property type="match status" value="1"/>
</dbReference>
<dbReference type="GO" id="GO:0036424">
    <property type="term" value="F:L-phosphoserine phosphatase activity"/>
    <property type="evidence" value="ECO:0007669"/>
    <property type="project" value="InterPro"/>
</dbReference>
<evidence type="ECO:0000256" key="1">
    <source>
        <dbReference type="ARBA" id="ARBA00001946"/>
    </source>
</evidence>
<dbReference type="SFLD" id="SFLDG01136">
    <property type="entry name" value="C1.6:_Phosphoserine_Phosphatas"/>
    <property type="match status" value="1"/>
</dbReference>
<dbReference type="InterPro" id="IPR036412">
    <property type="entry name" value="HAD-like_sf"/>
</dbReference>
<organism evidence="11">
    <name type="scientific">hydrothermal vent metagenome</name>
    <dbReference type="NCBI Taxonomy" id="652676"/>
    <lineage>
        <taxon>unclassified sequences</taxon>
        <taxon>metagenomes</taxon>
        <taxon>ecological metagenomes</taxon>
    </lineage>
</organism>
<dbReference type="EMBL" id="FPIA01000121">
    <property type="protein sequence ID" value="SFV89114.1"/>
    <property type="molecule type" value="Genomic_DNA"/>
</dbReference>
<evidence type="ECO:0000256" key="3">
    <source>
        <dbReference type="ARBA" id="ARBA00009184"/>
    </source>
</evidence>
<evidence type="ECO:0000256" key="5">
    <source>
        <dbReference type="ARBA" id="ARBA00022605"/>
    </source>
</evidence>
<evidence type="ECO:0000256" key="4">
    <source>
        <dbReference type="ARBA" id="ARBA00012640"/>
    </source>
</evidence>
<keyword evidence="6" id="KW-0479">Metal-binding</keyword>
<dbReference type="NCBIfam" id="TIGR00338">
    <property type="entry name" value="serB"/>
    <property type="match status" value="1"/>
</dbReference>
<evidence type="ECO:0000313" key="11">
    <source>
        <dbReference type="EMBL" id="SFV89114.1"/>
    </source>
</evidence>
<keyword evidence="7 11" id="KW-0378">Hydrolase</keyword>
<dbReference type="UniPathway" id="UPA00135">
    <property type="reaction ID" value="UER00198"/>
</dbReference>